<dbReference type="VEuPathDB" id="TriTrypDB:BCY84_19420"/>
<evidence type="ECO:0000259" key="2">
    <source>
        <dbReference type="Pfam" id="PF09468"/>
    </source>
</evidence>
<reference evidence="3 4" key="1">
    <citation type="journal article" date="2019" name="Genome Biol. Evol.">
        <title>Nanopore Sequencing Significantly Improves Genome Assembly of the Protozoan Parasite Trypanosoma cruzi.</title>
        <authorList>
            <person name="Diaz-Viraque F."/>
            <person name="Pita S."/>
            <person name="Greif G."/>
            <person name="de Souza R.C.M."/>
            <person name="Iraola G."/>
            <person name="Robello C."/>
        </authorList>
    </citation>
    <scope>NUCLEOTIDE SEQUENCE [LARGE SCALE GENOMIC DNA]</scope>
    <source>
        <strain evidence="3 4">Berenice</strain>
    </source>
</reference>
<dbReference type="InterPro" id="IPR019024">
    <property type="entry name" value="RNase_H2_suB_wHTH"/>
</dbReference>
<dbReference type="Pfam" id="PF09468">
    <property type="entry name" value="RNase_H2-Ydr279"/>
    <property type="match status" value="1"/>
</dbReference>
<feature type="compositionally biased region" description="Low complexity" evidence="1">
    <location>
        <begin position="42"/>
        <end position="56"/>
    </location>
</feature>
<sequence length="452" mass="48522">MRATKRARLTSSLCANKNNATATANTNSSGRSRHGSTQDALRCGSHPSSCCSSDGGSPRRRLELDDEGSQSVSCGPVDVGAWTAGNVRYDASDHTVALPSNGLSRHMMVLPRVLLHDATTVITTTTNNNNNNNNNDSNGCNNINRTTLHTACKYTEDGDIERSPSTTVDNAYLTHNASPRPAVHSSPAVRGAPPSACEVSLLSGCDFVRLPHPRHGGPALFLCPPTIERKPGDVKDDSARVVLYEVQAQLPLGGFGQTWFVNDIVEPNEELLVVTPFDVTFLALRQVATHAKKEMFVSPEDIIMGATKNRGGGSSEWPGWRVAMAQCPALTPVVEEMRSHTVLSRLCDVKSVGGDHYYRFSEERMGQWLREKVQRVANSSALRAILQLGPPPPTNTTTTSIRGVHGGNDKTTALPTNTAIVDVPLPVAFGVVAEYVVEEMSQTAARLCGSAS</sequence>
<dbReference type="InterPro" id="IPR040456">
    <property type="entry name" value="RNase_H2_suB"/>
</dbReference>
<dbReference type="GO" id="GO:0005654">
    <property type="term" value="C:nucleoplasm"/>
    <property type="evidence" value="ECO:0007669"/>
    <property type="project" value="TreeGrafter"/>
</dbReference>
<dbReference type="GO" id="GO:0006401">
    <property type="term" value="P:RNA catabolic process"/>
    <property type="evidence" value="ECO:0007669"/>
    <property type="project" value="TreeGrafter"/>
</dbReference>
<name>A0A7J6YDN9_TRYCR</name>
<dbReference type="PANTHER" id="PTHR13383:SF11">
    <property type="entry name" value="RIBONUCLEASE H2 SUBUNIT B"/>
    <property type="match status" value="1"/>
</dbReference>
<evidence type="ECO:0000313" key="3">
    <source>
        <dbReference type="EMBL" id="KAF5224516.1"/>
    </source>
</evidence>
<feature type="compositionally biased region" description="Low complexity" evidence="1">
    <location>
        <begin position="15"/>
        <end position="27"/>
    </location>
</feature>
<dbReference type="VEuPathDB" id="TriTrypDB:ECC02_002459"/>
<accession>A0A7J6YDN9</accession>
<evidence type="ECO:0000313" key="4">
    <source>
        <dbReference type="Proteomes" id="UP000583944"/>
    </source>
</evidence>
<dbReference type="PANTHER" id="PTHR13383">
    <property type="entry name" value="RIBONUCLEASE H2 SUBUNIT B"/>
    <property type="match status" value="1"/>
</dbReference>
<dbReference type="Gene3D" id="1.10.20.120">
    <property type="match status" value="1"/>
</dbReference>
<organism evidence="3 4">
    <name type="scientific">Trypanosoma cruzi</name>
    <dbReference type="NCBI Taxonomy" id="5693"/>
    <lineage>
        <taxon>Eukaryota</taxon>
        <taxon>Discoba</taxon>
        <taxon>Euglenozoa</taxon>
        <taxon>Kinetoplastea</taxon>
        <taxon>Metakinetoplastina</taxon>
        <taxon>Trypanosomatida</taxon>
        <taxon>Trypanosomatidae</taxon>
        <taxon>Trypanosoma</taxon>
        <taxon>Schizotrypanum</taxon>
    </lineage>
</organism>
<protein>
    <recommendedName>
        <fullName evidence="2">Ribonuclease H2 subunit B wHTH domain-containing protein</fullName>
    </recommendedName>
</protein>
<dbReference type="Proteomes" id="UP000583944">
    <property type="component" value="Unassembled WGS sequence"/>
</dbReference>
<dbReference type="GO" id="GO:0032299">
    <property type="term" value="C:ribonuclease H2 complex"/>
    <property type="evidence" value="ECO:0007669"/>
    <property type="project" value="InterPro"/>
</dbReference>
<gene>
    <name evidence="3" type="ORF">ECC02_002459</name>
</gene>
<feature type="domain" description="Ribonuclease H2 subunit B wHTH" evidence="2">
    <location>
        <begin position="292"/>
        <end position="384"/>
    </location>
</feature>
<proteinExistence type="predicted"/>
<dbReference type="EMBL" id="JABDHM010000012">
    <property type="protein sequence ID" value="KAF5224516.1"/>
    <property type="molecule type" value="Genomic_DNA"/>
</dbReference>
<comment type="caution">
    <text evidence="3">The sequence shown here is derived from an EMBL/GenBank/DDBJ whole genome shotgun (WGS) entry which is preliminary data.</text>
</comment>
<dbReference type="Gene3D" id="2.20.25.530">
    <property type="match status" value="1"/>
</dbReference>
<feature type="region of interest" description="Disordered" evidence="1">
    <location>
        <begin position="1"/>
        <end position="71"/>
    </location>
</feature>
<evidence type="ECO:0000256" key="1">
    <source>
        <dbReference type="SAM" id="MobiDB-lite"/>
    </source>
</evidence>
<dbReference type="AlphaFoldDB" id="A0A7J6YDN9"/>